<dbReference type="CDD" id="cd20750">
    <property type="entry name" value="cyt_c_I"/>
    <property type="match status" value="1"/>
</dbReference>
<dbReference type="EMBL" id="WSFO01000001">
    <property type="protein sequence ID" value="KAE9632569.1"/>
    <property type="molecule type" value="Genomic_DNA"/>
</dbReference>
<dbReference type="Gene3D" id="3.50.70.20">
    <property type="entry name" value="Cytochrome P460"/>
    <property type="match status" value="1"/>
</dbReference>
<dbReference type="InterPro" id="IPR038142">
    <property type="entry name" value="Cytochrome_P460_sp"/>
</dbReference>
<feature type="signal peptide" evidence="1">
    <location>
        <begin position="1"/>
        <end position="17"/>
    </location>
</feature>
<organism evidence="3 4">
    <name type="scientific">Parasedimentitalea maritima</name>
    <dbReference type="NCBI Taxonomy" id="2578117"/>
    <lineage>
        <taxon>Bacteria</taxon>
        <taxon>Pseudomonadati</taxon>
        <taxon>Pseudomonadota</taxon>
        <taxon>Alphaproteobacteria</taxon>
        <taxon>Rhodobacterales</taxon>
        <taxon>Paracoccaceae</taxon>
        <taxon>Parasedimentitalea</taxon>
    </lineage>
</organism>
<dbReference type="AlphaFoldDB" id="A0A6A4RL74"/>
<evidence type="ECO:0000256" key="1">
    <source>
        <dbReference type="SAM" id="SignalP"/>
    </source>
</evidence>
<protein>
    <recommendedName>
        <fullName evidence="2">Cytochrome P460 domain-containing protein</fullName>
    </recommendedName>
</protein>
<dbReference type="RefSeq" id="WP_158976639.1">
    <property type="nucleotide sequence ID" value="NZ_WSFO01000001.1"/>
</dbReference>
<feature type="chain" id="PRO_5025612296" description="Cytochrome P460 domain-containing protein" evidence="1">
    <location>
        <begin position="18"/>
        <end position="184"/>
    </location>
</feature>
<accession>A0A6A4RL74</accession>
<dbReference type="Pfam" id="PF16694">
    <property type="entry name" value="Cytochrome_P460"/>
    <property type="match status" value="1"/>
</dbReference>
<evidence type="ECO:0000313" key="4">
    <source>
        <dbReference type="Proteomes" id="UP000441586"/>
    </source>
</evidence>
<dbReference type="Proteomes" id="UP000441586">
    <property type="component" value="Unassembled WGS sequence"/>
</dbReference>
<keyword evidence="1" id="KW-0732">Signal</keyword>
<proteinExistence type="predicted"/>
<name>A0A6A4RL74_9RHOB</name>
<dbReference type="InterPro" id="IPR032033">
    <property type="entry name" value="Cytochrome_P460"/>
</dbReference>
<comment type="caution">
    <text evidence="3">The sequence shown here is derived from an EMBL/GenBank/DDBJ whole genome shotgun (WGS) entry which is preliminary data.</text>
</comment>
<gene>
    <name evidence="3" type="ORF">GP644_01990</name>
</gene>
<reference evidence="3 4" key="1">
    <citation type="submission" date="2019-12" db="EMBL/GenBank/DDBJ databases">
        <authorList>
            <person name="Zhang Y.-J."/>
        </authorList>
    </citation>
    <scope>NUCLEOTIDE SEQUENCE [LARGE SCALE GENOMIC DNA]</scope>
    <source>
        <strain evidence="3 4">H18S-6</strain>
    </source>
</reference>
<evidence type="ECO:0000313" key="3">
    <source>
        <dbReference type="EMBL" id="KAE9632569.1"/>
    </source>
</evidence>
<sequence>MNWYGPLFALASLSAGAASSQDFDVDPAGAVSASGDIHLPQVEFRRTWPVLGSWTILDGEEAGGFHTVYTQPSVIEAYLETGSFPDGAVIVKELRSAATGSYTTGTAAHATELEGWFVMVKDTQGRFADNPAWGDGWGWGQFQAGDTLTSIAPDYQESCLGCHVPAQDSDWIYTQAYPVLSETR</sequence>
<feature type="domain" description="Cytochrome P460" evidence="2">
    <location>
        <begin position="46"/>
        <end position="174"/>
    </location>
</feature>
<evidence type="ECO:0000259" key="2">
    <source>
        <dbReference type="Pfam" id="PF16694"/>
    </source>
</evidence>